<name>A0AC61RFS4_9BACT</name>
<comment type="caution">
    <text evidence="1">The sequence shown here is derived from an EMBL/GenBank/DDBJ whole genome shotgun (WGS) entry which is preliminary data.</text>
</comment>
<reference evidence="1" key="1">
    <citation type="submission" date="2019-04" db="EMBL/GenBank/DDBJ databases">
        <title>Microbes associate with the intestines of laboratory mice.</title>
        <authorList>
            <person name="Navarre W."/>
            <person name="Wong E."/>
            <person name="Huang K."/>
            <person name="Tropini C."/>
            <person name="Ng K."/>
            <person name="Yu B."/>
        </authorList>
    </citation>
    <scope>NUCLEOTIDE SEQUENCE</scope>
    <source>
        <strain evidence="1">NM04_E33</strain>
    </source>
</reference>
<evidence type="ECO:0000313" key="1">
    <source>
        <dbReference type="EMBL" id="TGY78607.1"/>
    </source>
</evidence>
<accession>A0AC61RFS4</accession>
<protein>
    <submittedName>
        <fullName evidence="1">DUF4831 family protein</fullName>
    </submittedName>
</protein>
<dbReference type="EMBL" id="SRYB01000012">
    <property type="protein sequence ID" value="TGY78607.1"/>
    <property type="molecule type" value="Genomic_DNA"/>
</dbReference>
<dbReference type="Proteomes" id="UP000306319">
    <property type="component" value="Unassembled WGS sequence"/>
</dbReference>
<sequence length="363" mass="39667">MKMKFKEFFCGVMLVASAMPVAAQQTKLLTAEKHNEYGLVYTLPVTALDVEVTAVKETRKAGPYYQYAKKYVGTDKVVKDDAEVWTISSVKVRPYGMPDPDAKYLMQLKPGATTYIGVDSDGMLLSINKAPVIPAAEIVPAAKADADKVGDNEYLQYVDEDFIASQSSAKQAQMLAENLMEIRESKIALTRGTAETMPTDGKQLELMLNSLTHQEAAITAAFLGNVTRETVVRNFTFVPAENEKTTLFRLSNFNGFVNADDYSGEPVYITVEITNEGALPVDAKGVEKKLPKDAVAYCVPGAADITVSFQGKTLWSKEVEIAQFGVVFGLDPQLFSDKKSPSYAVFDPSTGALKEIGSLKEEE</sequence>
<proteinExistence type="predicted"/>
<keyword evidence="2" id="KW-1185">Reference proteome</keyword>
<organism evidence="1 2">
    <name type="scientific">Lepagella muris</name>
    <dbReference type="NCBI Taxonomy" id="3032870"/>
    <lineage>
        <taxon>Bacteria</taxon>
        <taxon>Pseudomonadati</taxon>
        <taxon>Bacteroidota</taxon>
        <taxon>Bacteroidia</taxon>
        <taxon>Bacteroidales</taxon>
        <taxon>Muribaculaceae</taxon>
        <taxon>Lepagella</taxon>
    </lineage>
</organism>
<gene>
    <name evidence="1" type="ORF">E5331_09825</name>
</gene>
<evidence type="ECO:0000313" key="2">
    <source>
        <dbReference type="Proteomes" id="UP000306319"/>
    </source>
</evidence>